<protein>
    <recommendedName>
        <fullName evidence="3">Pyrrolo-quinoline quinone repeat domain-containing protein</fullName>
    </recommendedName>
</protein>
<reference evidence="5" key="1">
    <citation type="submission" date="2017-09" db="EMBL/GenBank/DDBJ databases">
        <title>Depth-based differentiation of microbial function through sediment-hosted aquifers and enrichment of novel symbionts in the deep terrestrial subsurface.</title>
        <authorList>
            <person name="Probst A.J."/>
            <person name="Ladd B."/>
            <person name="Jarett J.K."/>
            <person name="Geller-Mcgrath D.E."/>
            <person name="Sieber C.M.K."/>
            <person name="Emerson J.B."/>
            <person name="Anantharaman K."/>
            <person name="Thomas B.C."/>
            <person name="Malmstrom R."/>
            <person name="Stieglmeier M."/>
            <person name="Klingl A."/>
            <person name="Woyke T."/>
            <person name="Ryan C.M."/>
            <person name="Banfield J.F."/>
        </authorList>
    </citation>
    <scope>NUCLEOTIDE SEQUENCE [LARGE SCALE GENOMIC DNA]</scope>
</reference>
<dbReference type="InterPro" id="IPR011047">
    <property type="entry name" value="Quinoprotein_ADH-like_sf"/>
</dbReference>
<feature type="signal peptide" evidence="2">
    <location>
        <begin position="1"/>
        <end position="25"/>
    </location>
</feature>
<name>A0A2M7TE81_UNCKA</name>
<feature type="transmembrane region" description="Helical" evidence="1">
    <location>
        <begin position="574"/>
        <end position="595"/>
    </location>
</feature>
<dbReference type="Proteomes" id="UP000229915">
    <property type="component" value="Unassembled WGS sequence"/>
</dbReference>
<sequence>MKSKRVIIFLSLLLFLLTARSVAFAEDKMDFSQPDGGGIIPKIEKTANDPILRDGGVYPMWGPVCQRYTYHTTYQDKEGRPPKYVRMFFNGKWIDVEKGNPNDNDYKKGVRYIYKFVPNKLGSNFFFFEASNGLGKAREGIIDSPGNGPVLFEGDFLDNEISLMDSKTGEKVWKFPTGKEWVGGVALSDDGKYLAAQTTSHIYLFDTKSNKPLWDFGSGVAGTVGGDVKGGVAISSDGNRIFASLGNNVFLFEKDSKKPIWQGQSGSNTPYNVAISADGKYMAVATAGDETNLESNLLILWNEKSGTPLWQYHASGNFHDVSLSADGSFLAGATGCPDRRAYIFSKSSNKPLVKSEMLTYDSPVNTSEISANGEVAYFSTDGGPQSSVLALFSKNSNSPIWKFDDGINRAARAMRITPNGEFATVTSMKGDVYLLERGSNTPIKSFKIEASTAALDIPDDASFIAVGGTDNKVHILSISANGQKEVLFDEYVQDISVSGNGQYIAAGTGGSAYFFESFAEENKIFPCDKIIEPLPLDQALKGMGQGQKDTSLGEGNTSASLKETFIATAIKNTFVKIGLIGFFVSLLLLGVYLLVIKFNLLKKYRERLLTRRKIILVALLSLAGTFVILTIVSALFAGKSASKTNDADDNVCGNSICEPNFGESKETCPKDCAPSE</sequence>
<dbReference type="InterPro" id="IPR015943">
    <property type="entry name" value="WD40/YVTN_repeat-like_dom_sf"/>
</dbReference>
<proteinExistence type="predicted"/>
<dbReference type="SUPFAM" id="SSF50998">
    <property type="entry name" value="Quinoprotein alcohol dehydrogenase-like"/>
    <property type="match status" value="1"/>
</dbReference>
<dbReference type="PANTHER" id="PTHR47197:SF3">
    <property type="entry name" value="DIHYDRO-HEME D1 DEHYDROGENASE"/>
    <property type="match status" value="1"/>
</dbReference>
<dbReference type="PANTHER" id="PTHR47197">
    <property type="entry name" value="PROTEIN NIRF"/>
    <property type="match status" value="1"/>
</dbReference>
<dbReference type="InterPro" id="IPR051200">
    <property type="entry name" value="Host-pathogen_enzymatic-act"/>
</dbReference>
<gene>
    <name evidence="4" type="ORF">COY33_01295</name>
</gene>
<feature type="transmembrane region" description="Helical" evidence="1">
    <location>
        <begin position="615"/>
        <end position="637"/>
    </location>
</feature>
<keyword evidence="2" id="KW-0732">Signal</keyword>
<dbReference type="SMART" id="SM00320">
    <property type="entry name" value="WD40"/>
    <property type="match status" value="6"/>
</dbReference>
<keyword evidence="1" id="KW-0812">Transmembrane</keyword>
<dbReference type="AlphaFoldDB" id="A0A2M7TE81"/>
<dbReference type="EMBL" id="PFNK01000035">
    <property type="protein sequence ID" value="PIZ43549.1"/>
    <property type="molecule type" value="Genomic_DNA"/>
</dbReference>
<keyword evidence="1" id="KW-0472">Membrane</keyword>
<dbReference type="InterPro" id="IPR002372">
    <property type="entry name" value="PQQ_rpt_dom"/>
</dbReference>
<feature type="domain" description="Pyrrolo-quinoline quinone repeat" evidence="3">
    <location>
        <begin position="158"/>
        <end position="265"/>
    </location>
</feature>
<dbReference type="Pfam" id="PF13360">
    <property type="entry name" value="PQQ_2"/>
    <property type="match status" value="1"/>
</dbReference>
<accession>A0A2M7TE81</accession>
<evidence type="ECO:0000256" key="2">
    <source>
        <dbReference type="SAM" id="SignalP"/>
    </source>
</evidence>
<evidence type="ECO:0000256" key="1">
    <source>
        <dbReference type="SAM" id="Phobius"/>
    </source>
</evidence>
<organism evidence="4 5">
    <name type="scientific">candidate division WWE3 bacterium CG_4_10_14_0_2_um_filter_42_7</name>
    <dbReference type="NCBI Taxonomy" id="1975073"/>
    <lineage>
        <taxon>Bacteria</taxon>
        <taxon>Katanobacteria</taxon>
    </lineage>
</organism>
<keyword evidence="1" id="KW-1133">Transmembrane helix</keyword>
<feature type="chain" id="PRO_5014973730" description="Pyrrolo-quinoline quinone repeat domain-containing protein" evidence="2">
    <location>
        <begin position="26"/>
        <end position="676"/>
    </location>
</feature>
<evidence type="ECO:0000259" key="3">
    <source>
        <dbReference type="Pfam" id="PF13360"/>
    </source>
</evidence>
<evidence type="ECO:0000313" key="5">
    <source>
        <dbReference type="Proteomes" id="UP000229915"/>
    </source>
</evidence>
<comment type="caution">
    <text evidence="4">The sequence shown here is derived from an EMBL/GenBank/DDBJ whole genome shotgun (WGS) entry which is preliminary data.</text>
</comment>
<dbReference type="Gene3D" id="2.130.10.10">
    <property type="entry name" value="YVTN repeat-like/Quinoprotein amine dehydrogenase"/>
    <property type="match status" value="2"/>
</dbReference>
<dbReference type="InterPro" id="IPR001680">
    <property type="entry name" value="WD40_rpt"/>
</dbReference>
<evidence type="ECO:0000313" key="4">
    <source>
        <dbReference type="EMBL" id="PIZ43549.1"/>
    </source>
</evidence>